<gene>
    <name evidence="7" type="ORF">SAMN05660831_01309</name>
</gene>
<dbReference type="NCBIfam" id="TIGR03002">
    <property type="entry name" value="outer_YhbN_LptA"/>
    <property type="match status" value="1"/>
</dbReference>
<dbReference type="AlphaFoldDB" id="A0A1I1QUX1"/>
<feature type="compositionally biased region" description="Acidic residues" evidence="4">
    <location>
        <begin position="178"/>
        <end position="188"/>
    </location>
</feature>
<protein>
    <submittedName>
        <fullName evidence="7">Lipopolysaccharide export system protein LptA</fullName>
    </submittedName>
</protein>
<dbReference type="Proteomes" id="UP000198611">
    <property type="component" value="Unassembled WGS sequence"/>
</dbReference>
<evidence type="ECO:0000313" key="7">
    <source>
        <dbReference type="EMBL" id="SFD25835.1"/>
    </source>
</evidence>
<dbReference type="GO" id="GO:0017089">
    <property type="term" value="F:glycolipid transfer activity"/>
    <property type="evidence" value="ECO:0007669"/>
    <property type="project" value="TreeGrafter"/>
</dbReference>
<dbReference type="RefSeq" id="WP_159433031.1">
    <property type="nucleotide sequence ID" value="NZ_FOMJ01000003.1"/>
</dbReference>
<evidence type="ECO:0000256" key="1">
    <source>
        <dbReference type="ARBA" id="ARBA00022448"/>
    </source>
</evidence>
<feature type="signal peptide" evidence="5">
    <location>
        <begin position="1"/>
        <end position="21"/>
    </location>
</feature>
<accession>A0A1I1QUX1</accession>
<dbReference type="OrthoDB" id="9795964at2"/>
<sequence>MSANRLLALLLLTALATPLAAQELDVVSDEASLDQGEGVATFRGDVEATRGKTRLTGAWMRVEQVPSAERDGEETGLRRLELEGDPARLFHTSEEGEELRGRARRIVYRAGPERLDLHGDAVLERGQDRFAGDHIRYFLETDRVEGRGGDQGGRVRTTLFPEGNGDEEGGEAPVEGTDNTDDEGGGQP</sequence>
<evidence type="ECO:0000256" key="5">
    <source>
        <dbReference type="SAM" id="SignalP"/>
    </source>
</evidence>
<evidence type="ECO:0000256" key="2">
    <source>
        <dbReference type="ARBA" id="ARBA00022729"/>
    </source>
</evidence>
<dbReference type="EMBL" id="FOMJ01000003">
    <property type="protein sequence ID" value="SFD25835.1"/>
    <property type="molecule type" value="Genomic_DNA"/>
</dbReference>
<dbReference type="GO" id="GO:0009279">
    <property type="term" value="C:cell outer membrane"/>
    <property type="evidence" value="ECO:0007669"/>
    <property type="project" value="TreeGrafter"/>
</dbReference>
<dbReference type="GO" id="GO:0001530">
    <property type="term" value="F:lipopolysaccharide binding"/>
    <property type="evidence" value="ECO:0007669"/>
    <property type="project" value="InterPro"/>
</dbReference>
<dbReference type="PANTHER" id="PTHR36504">
    <property type="entry name" value="LIPOPOLYSACCHARIDE EXPORT SYSTEM PROTEIN LPTA"/>
    <property type="match status" value="1"/>
</dbReference>
<organism evidence="7 8">
    <name type="scientific">Thiohalospira halophila DSM 15071</name>
    <dbReference type="NCBI Taxonomy" id="1123397"/>
    <lineage>
        <taxon>Bacteria</taxon>
        <taxon>Pseudomonadati</taxon>
        <taxon>Pseudomonadota</taxon>
        <taxon>Gammaproteobacteria</taxon>
        <taxon>Thiohalospirales</taxon>
        <taxon>Thiohalospiraceae</taxon>
        <taxon>Thiohalospira</taxon>
    </lineage>
</organism>
<evidence type="ECO:0000256" key="3">
    <source>
        <dbReference type="ARBA" id="ARBA00022764"/>
    </source>
</evidence>
<dbReference type="InterPro" id="IPR005653">
    <property type="entry name" value="OstA-like_N"/>
</dbReference>
<dbReference type="InterPro" id="IPR014340">
    <property type="entry name" value="LptA"/>
</dbReference>
<feature type="region of interest" description="Disordered" evidence="4">
    <location>
        <begin position="144"/>
        <end position="188"/>
    </location>
</feature>
<dbReference type="InterPro" id="IPR052037">
    <property type="entry name" value="LPS_export_LptA"/>
</dbReference>
<keyword evidence="8" id="KW-1185">Reference proteome</keyword>
<keyword evidence="3" id="KW-0574">Periplasm</keyword>
<dbReference type="Gene3D" id="2.60.450.10">
    <property type="entry name" value="Lipopolysaccharide (LPS) transport protein A like domain"/>
    <property type="match status" value="1"/>
</dbReference>
<name>A0A1I1QUX1_9GAMM</name>
<feature type="chain" id="PRO_5011641012" evidence="5">
    <location>
        <begin position="22"/>
        <end position="188"/>
    </location>
</feature>
<dbReference type="STRING" id="1123397.SAMN05660831_01309"/>
<dbReference type="Pfam" id="PF03968">
    <property type="entry name" value="LptD_N"/>
    <property type="match status" value="1"/>
</dbReference>
<evidence type="ECO:0000259" key="6">
    <source>
        <dbReference type="Pfam" id="PF03968"/>
    </source>
</evidence>
<dbReference type="GO" id="GO:0030288">
    <property type="term" value="C:outer membrane-bounded periplasmic space"/>
    <property type="evidence" value="ECO:0007669"/>
    <property type="project" value="TreeGrafter"/>
</dbReference>
<proteinExistence type="predicted"/>
<dbReference type="PANTHER" id="PTHR36504:SF1">
    <property type="entry name" value="LIPOPOLYSACCHARIDE EXPORT SYSTEM PROTEIN LPTA"/>
    <property type="match status" value="1"/>
</dbReference>
<keyword evidence="2 5" id="KW-0732">Signal</keyword>
<feature type="domain" description="Organic solvent tolerance-like N-terminal" evidence="6">
    <location>
        <begin position="26"/>
        <end position="142"/>
    </location>
</feature>
<reference evidence="7 8" key="1">
    <citation type="submission" date="2016-10" db="EMBL/GenBank/DDBJ databases">
        <authorList>
            <person name="de Groot N.N."/>
        </authorList>
    </citation>
    <scope>NUCLEOTIDE SEQUENCE [LARGE SCALE GENOMIC DNA]</scope>
    <source>
        <strain evidence="7 8">HL3</strain>
    </source>
</reference>
<dbReference type="GO" id="GO:0015920">
    <property type="term" value="P:lipopolysaccharide transport"/>
    <property type="evidence" value="ECO:0007669"/>
    <property type="project" value="InterPro"/>
</dbReference>
<keyword evidence="1" id="KW-0813">Transport</keyword>
<evidence type="ECO:0000256" key="4">
    <source>
        <dbReference type="SAM" id="MobiDB-lite"/>
    </source>
</evidence>
<evidence type="ECO:0000313" key="8">
    <source>
        <dbReference type="Proteomes" id="UP000198611"/>
    </source>
</evidence>